<dbReference type="GO" id="GO:0006397">
    <property type="term" value="P:mRNA processing"/>
    <property type="evidence" value="ECO:0007669"/>
    <property type="project" value="UniProtKB-KW"/>
</dbReference>
<comment type="catalytic activity">
    <reaction evidence="12">
        <text>5,6-dihydrouridine(16) in tRNA + NADP(+) = uridine(16) in tRNA + NADPH + H(+)</text>
        <dbReference type="Rhea" id="RHEA:53376"/>
        <dbReference type="Rhea" id="RHEA-COMP:13543"/>
        <dbReference type="Rhea" id="RHEA-COMP:13544"/>
        <dbReference type="ChEBI" id="CHEBI:15378"/>
        <dbReference type="ChEBI" id="CHEBI:57783"/>
        <dbReference type="ChEBI" id="CHEBI:58349"/>
        <dbReference type="ChEBI" id="CHEBI:65315"/>
        <dbReference type="ChEBI" id="CHEBI:74443"/>
        <dbReference type="EC" id="1.3.1.88"/>
    </reaction>
    <physiologicalReaction direction="right-to-left" evidence="12">
        <dbReference type="Rhea" id="RHEA:53378"/>
    </physiologicalReaction>
</comment>
<keyword evidence="6" id="KW-0521">NADP</keyword>
<evidence type="ECO:0000256" key="16">
    <source>
        <dbReference type="ARBA" id="ARBA00049467"/>
    </source>
</evidence>
<name>A0AAJ8LRP0_9TREE</name>
<evidence type="ECO:0000256" key="15">
    <source>
        <dbReference type="ARBA" id="ARBA00049447"/>
    </source>
</evidence>
<comment type="catalytic activity">
    <reaction evidence="16">
        <text>5,6-dihydrouridine(17) in tRNA + NADP(+) = uridine(17) in tRNA + NADPH + H(+)</text>
        <dbReference type="Rhea" id="RHEA:53368"/>
        <dbReference type="Rhea" id="RHEA-COMP:13541"/>
        <dbReference type="Rhea" id="RHEA-COMP:13542"/>
        <dbReference type="ChEBI" id="CHEBI:15378"/>
        <dbReference type="ChEBI" id="CHEBI:57783"/>
        <dbReference type="ChEBI" id="CHEBI:58349"/>
        <dbReference type="ChEBI" id="CHEBI:65315"/>
        <dbReference type="ChEBI" id="CHEBI:74443"/>
        <dbReference type="EC" id="1.3.1.88"/>
    </reaction>
    <physiologicalReaction direction="right-to-left" evidence="16">
        <dbReference type="Rhea" id="RHEA:53370"/>
    </physiologicalReaction>
</comment>
<dbReference type="AlphaFoldDB" id="A0AAJ8LRP0"/>
<keyword evidence="4" id="KW-0507">mRNA processing</keyword>
<keyword evidence="20" id="KW-1185">Reference proteome</keyword>
<evidence type="ECO:0000256" key="17">
    <source>
        <dbReference type="SAM" id="MobiDB-lite"/>
    </source>
</evidence>
<keyword evidence="5" id="KW-0819">tRNA processing</keyword>
<evidence type="ECO:0000256" key="12">
    <source>
        <dbReference type="ARBA" id="ARBA00047652"/>
    </source>
</evidence>
<feature type="region of interest" description="Disordered" evidence="17">
    <location>
        <begin position="581"/>
        <end position="641"/>
    </location>
</feature>
<evidence type="ECO:0000256" key="1">
    <source>
        <dbReference type="ARBA" id="ARBA00001917"/>
    </source>
</evidence>
<reference evidence="19" key="2">
    <citation type="submission" date="2024-01" db="EMBL/GenBank/DDBJ databases">
        <title>Comparative genomics of Cryptococcus and Kwoniella reveals pathogenesis evolution and contrasting modes of karyotype evolution via chromosome fusion or intercentromeric recombination.</title>
        <authorList>
            <person name="Coelho M.A."/>
            <person name="David-Palma M."/>
            <person name="Shea T."/>
            <person name="Bowers K."/>
            <person name="McGinley-Smith S."/>
            <person name="Mohammad A.W."/>
            <person name="Gnirke A."/>
            <person name="Yurkov A.M."/>
            <person name="Nowrousian M."/>
            <person name="Sun S."/>
            <person name="Cuomo C.A."/>
            <person name="Heitman J."/>
        </authorList>
    </citation>
    <scope>NUCLEOTIDE SEQUENCE</scope>
    <source>
        <strain evidence="19">CBS 12478</strain>
    </source>
</reference>
<dbReference type="InterPro" id="IPR035587">
    <property type="entry name" value="DUS-like_FMN-bd"/>
</dbReference>
<dbReference type="Proteomes" id="UP000322225">
    <property type="component" value="Chromosome 14"/>
</dbReference>
<comment type="catalytic activity">
    <reaction evidence="15">
        <text>a 5,6-dihydrouridine in mRNA + NADP(+) = a uridine in mRNA + NADPH + H(+)</text>
        <dbReference type="Rhea" id="RHEA:69855"/>
        <dbReference type="Rhea" id="RHEA-COMP:14658"/>
        <dbReference type="Rhea" id="RHEA-COMP:17789"/>
        <dbReference type="ChEBI" id="CHEBI:15378"/>
        <dbReference type="ChEBI" id="CHEBI:57783"/>
        <dbReference type="ChEBI" id="CHEBI:58349"/>
        <dbReference type="ChEBI" id="CHEBI:65315"/>
        <dbReference type="ChEBI" id="CHEBI:74443"/>
    </reaction>
    <physiologicalReaction direction="right-to-left" evidence="15">
        <dbReference type="Rhea" id="RHEA:69857"/>
    </physiologicalReaction>
</comment>
<feature type="compositionally biased region" description="Polar residues" evidence="17">
    <location>
        <begin position="615"/>
        <end position="625"/>
    </location>
</feature>
<evidence type="ECO:0000256" key="10">
    <source>
        <dbReference type="ARBA" id="ARBA00038890"/>
    </source>
</evidence>
<dbReference type="PROSITE" id="PS01136">
    <property type="entry name" value="UPF0034"/>
    <property type="match status" value="1"/>
</dbReference>
<evidence type="ECO:0000256" key="2">
    <source>
        <dbReference type="ARBA" id="ARBA00022630"/>
    </source>
</evidence>
<sequence length="641" mass="69241">MLQYKLKQDCTSRDLSASEKSIYLARGHIATMATSTTTTTTTITAPSGPIESSTLPIQAEGSSSSSQAINGLAEKPKKLGGYDFYRSIGSPRFVVAPMVDQSELAWRLLSRSPLPPHLAGPSSSVTTPEGKTLIRHPGGADLCYTPMIHAKMFLDARGEGGRNGDGQFNLTFDEEGGEGVVAGIEGGDRPVIVQFCANDPDILLAAAKKIEHRCDAVDINFGCPQGIAKRGHYGSFLQDEWDLVHKLISTLHENLSIPVTAKFRIFPDLDKTIAYAKMMEAAGAQILTCHGRTREMKGQLTGLADWEMIREVKKAVKVPVFANGNILYREDVDRCLEVTGCDGVMTAEGNLSNPAIFVPADHPHSHPPFTLLATRYLDIVESLETPTAGSAIKSHLFRLLKPVLDTDEELRIKIAACTWSDGLGGFRDIISDIVRRVEPSRKEAGPDWRPPPIDSTTGYRPLPLFAAQPQIRPIPVSTEIGGHEDMVTRPGSPTTAAGETGSPIPGTVLASRQARHSLLHAPPCVHEDCLAVAASRCPTRACIVHCRAIRAVEAGLTEQEAEAEAAKGGLVGMGCEAHEEKMKARKDRMDRKRKNKVEARERAKAKKVEGKQRTRVNPSGDSVGSGTEEERFVAEAVGATA</sequence>
<dbReference type="PANTHER" id="PTHR11082:SF5">
    <property type="entry name" value="TRNA-DIHYDROURIDINE(16_17) SYNTHASE [NAD(P)(+)]-LIKE"/>
    <property type="match status" value="1"/>
</dbReference>
<evidence type="ECO:0000256" key="9">
    <source>
        <dbReference type="ARBA" id="ARBA00038313"/>
    </source>
</evidence>
<keyword evidence="2" id="KW-0285">Flavoprotein</keyword>
<evidence type="ECO:0000256" key="8">
    <source>
        <dbReference type="ARBA" id="ARBA00023027"/>
    </source>
</evidence>
<feature type="domain" description="DUS-like FMN-binding" evidence="18">
    <location>
        <begin position="96"/>
        <end position="401"/>
    </location>
</feature>
<dbReference type="EC" id="1.3.1.88" evidence="10"/>
<keyword evidence="3" id="KW-0288">FMN</keyword>
<dbReference type="KEGG" id="ksn:43587863"/>
<evidence type="ECO:0000256" key="6">
    <source>
        <dbReference type="ARBA" id="ARBA00022857"/>
    </source>
</evidence>
<dbReference type="PANTHER" id="PTHR11082">
    <property type="entry name" value="TRNA-DIHYDROURIDINE SYNTHASE"/>
    <property type="match status" value="1"/>
</dbReference>
<organism evidence="19 20">
    <name type="scientific">Kwoniella shandongensis</name>
    <dbReference type="NCBI Taxonomy" id="1734106"/>
    <lineage>
        <taxon>Eukaryota</taxon>
        <taxon>Fungi</taxon>
        <taxon>Dikarya</taxon>
        <taxon>Basidiomycota</taxon>
        <taxon>Agaricomycotina</taxon>
        <taxon>Tremellomycetes</taxon>
        <taxon>Tremellales</taxon>
        <taxon>Cryptococcaceae</taxon>
        <taxon>Kwoniella</taxon>
    </lineage>
</organism>
<dbReference type="RefSeq" id="XP_031862150.2">
    <property type="nucleotide sequence ID" value="XM_032003737.2"/>
</dbReference>
<comment type="catalytic activity">
    <reaction evidence="14">
        <text>5,6-dihydrouridine(16) in tRNA + NAD(+) = uridine(16) in tRNA + NADH + H(+)</text>
        <dbReference type="Rhea" id="RHEA:53380"/>
        <dbReference type="Rhea" id="RHEA-COMP:13543"/>
        <dbReference type="Rhea" id="RHEA-COMP:13544"/>
        <dbReference type="ChEBI" id="CHEBI:15378"/>
        <dbReference type="ChEBI" id="CHEBI:57540"/>
        <dbReference type="ChEBI" id="CHEBI:57945"/>
        <dbReference type="ChEBI" id="CHEBI:65315"/>
        <dbReference type="ChEBI" id="CHEBI:74443"/>
        <dbReference type="EC" id="1.3.1.88"/>
    </reaction>
    <physiologicalReaction direction="right-to-left" evidence="14">
        <dbReference type="Rhea" id="RHEA:53382"/>
    </physiologicalReaction>
</comment>
<feature type="compositionally biased region" description="Basic and acidic residues" evidence="17">
    <location>
        <begin position="581"/>
        <end position="612"/>
    </location>
</feature>
<dbReference type="InterPro" id="IPR013785">
    <property type="entry name" value="Aldolase_TIM"/>
</dbReference>
<dbReference type="GO" id="GO:0017150">
    <property type="term" value="F:tRNA dihydrouridine synthase activity"/>
    <property type="evidence" value="ECO:0007669"/>
    <property type="project" value="InterPro"/>
</dbReference>
<comment type="cofactor">
    <cofactor evidence="1">
        <name>FMN</name>
        <dbReference type="ChEBI" id="CHEBI:58210"/>
    </cofactor>
</comment>
<accession>A0AAJ8LRP0</accession>
<dbReference type="GO" id="GO:0050660">
    <property type="term" value="F:flavin adenine dinucleotide binding"/>
    <property type="evidence" value="ECO:0007669"/>
    <property type="project" value="InterPro"/>
</dbReference>
<comment type="similarity">
    <text evidence="9">Belongs to the Dus family. Dus1 subfamily.</text>
</comment>
<dbReference type="InterPro" id="IPR018517">
    <property type="entry name" value="tRNA_hU_synthase_CS"/>
</dbReference>
<proteinExistence type="inferred from homology"/>
<evidence type="ECO:0000313" key="19">
    <source>
        <dbReference type="EMBL" id="WWD22787.1"/>
    </source>
</evidence>
<evidence type="ECO:0000256" key="4">
    <source>
        <dbReference type="ARBA" id="ARBA00022664"/>
    </source>
</evidence>
<protein>
    <recommendedName>
        <fullName evidence="10">tRNA-dihydrouridine(16/17) synthase [NAD(P)(+)]</fullName>
        <ecNumber evidence="10">1.3.1.88</ecNumber>
    </recommendedName>
</protein>
<evidence type="ECO:0000256" key="3">
    <source>
        <dbReference type="ARBA" id="ARBA00022643"/>
    </source>
</evidence>
<evidence type="ECO:0000313" key="20">
    <source>
        <dbReference type="Proteomes" id="UP000322225"/>
    </source>
</evidence>
<keyword evidence="7" id="KW-0560">Oxidoreductase</keyword>
<dbReference type="EMBL" id="CP144064">
    <property type="protein sequence ID" value="WWD22787.1"/>
    <property type="molecule type" value="Genomic_DNA"/>
</dbReference>
<comment type="catalytic activity">
    <reaction evidence="11">
        <text>5,6-dihydrouridine(17) in tRNA + NAD(+) = uridine(17) in tRNA + NADH + H(+)</text>
        <dbReference type="Rhea" id="RHEA:53372"/>
        <dbReference type="Rhea" id="RHEA-COMP:13541"/>
        <dbReference type="Rhea" id="RHEA-COMP:13542"/>
        <dbReference type="ChEBI" id="CHEBI:15378"/>
        <dbReference type="ChEBI" id="CHEBI:57540"/>
        <dbReference type="ChEBI" id="CHEBI:57945"/>
        <dbReference type="ChEBI" id="CHEBI:65315"/>
        <dbReference type="ChEBI" id="CHEBI:74443"/>
        <dbReference type="EC" id="1.3.1.88"/>
    </reaction>
    <physiologicalReaction direction="right-to-left" evidence="11">
        <dbReference type="Rhea" id="RHEA:53374"/>
    </physiologicalReaction>
</comment>
<gene>
    <name evidence="19" type="ORF">CI109_107280</name>
</gene>
<dbReference type="Gene3D" id="3.20.20.70">
    <property type="entry name" value="Aldolase class I"/>
    <property type="match status" value="1"/>
</dbReference>
<evidence type="ECO:0000256" key="7">
    <source>
        <dbReference type="ARBA" id="ARBA00023002"/>
    </source>
</evidence>
<evidence type="ECO:0000256" key="13">
    <source>
        <dbReference type="ARBA" id="ARBA00048342"/>
    </source>
</evidence>
<dbReference type="Pfam" id="PF01207">
    <property type="entry name" value="Dus"/>
    <property type="match status" value="1"/>
</dbReference>
<evidence type="ECO:0000256" key="11">
    <source>
        <dbReference type="ARBA" id="ARBA00047287"/>
    </source>
</evidence>
<dbReference type="CDD" id="cd02801">
    <property type="entry name" value="DUS_like_FMN"/>
    <property type="match status" value="1"/>
</dbReference>
<evidence type="ECO:0000256" key="14">
    <source>
        <dbReference type="ARBA" id="ARBA00048934"/>
    </source>
</evidence>
<dbReference type="GeneID" id="43587863"/>
<evidence type="ECO:0000259" key="18">
    <source>
        <dbReference type="Pfam" id="PF01207"/>
    </source>
</evidence>
<reference evidence="19" key="1">
    <citation type="submission" date="2017-08" db="EMBL/GenBank/DDBJ databases">
        <authorList>
            <person name="Cuomo C."/>
            <person name="Billmyre B."/>
            <person name="Heitman J."/>
        </authorList>
    </citation>
    <scope>NUCLEOTIDE SEQUENCE</scope>
    <source>
        <strain evidence="19">CBS 12478</strain>
    </source>
</reference>
<comment type="catalytic activity">
    <reaction evidence="13">
        <text>a 5,6-dihydrouridine in mRNA + NAD(+) = a uridine in mRNA + NADH + H(+)</text>
        <dbReference type="Rhea" id="RHEA:69851"/>
        <dbReference type="Rhea" id="RHEA-COMP:14658"/>
        <dbReference type="Rhea" id="RHEA-COMP:17789"/>
        <dbReference type="ChEBI" id="CHEBI:15378"/>
        <dbReference type="ChEBI" id="CHEBI:57540"/>
        <dbReference type="ChEBI" id="CHEBI:57945"/>
        <dbReference type="ChEBI" id="CHEBI:65315"/>
        <dbReference type="ChEBI" id="CHEBI:74443"/>
    </reaction>
    <physiologicalReaction direction="right-to-left" evidence="13">
        <dbReference type="Rhea" id="RHEA:69853"/>
    </physiologicalReaction>
</comment>
<evidence type="ECO:0000256" key="5">
    <source>
        <dbReference type="ARBA" id="ARBA00022694"/>
    </source>
</evidence>
<dbReference type="SUPFAM" id="SSF51395">
    <property type="entry name" value="FMN-linked oxidoreductases"/>
    <property type="match status" value="1"/>
</dbReference>
<keyword evidence="8" id="KW-0520">NAD</keyword>